<feature type="compositionally biased region" description="Polar residues" evidence="1">
    <location>
        <begin position="35"/>
        <end position="57"/>
    </location>
</feature>
<feature type="compositionally biased region" description="Pro residues" evidence="1">
    <location>
        <begin position="196"/>
        <end position="205"/>
    </location>
</feature>
<reference evidence="2 3" key="1">
    <citation type="journal article" date="2020" name="ISME J.">
        <title>Uncovering the hidden diversity of litter-decomposition mechanisms in mushroom-forming fungi.</title>
        <authorList>
            <person name="Floudas D."/>
            <person name="Bentzer J."/>
            <person name="Ahren D."/>
            <person name="Johansson T."/>
            <person name="Persson P."/>
            <person name="Tunlid A."/>
        </authorList>
    </citation>
    <scope>NUCLEOTIDE SEQUENCE [LARGE SCALE GENOMIC DNA]</scope>
    <source>
        <strain evidence="2 3">CBS 406.79</strain>
    </source>
</reference>
<dbReference type="AlphaFoldDB" id="A0A8H5LKA3"/>
<proteinExistence type="predicted"/>
<feature type="region of interest" description="Disordered" evidence="1">
    <location>
        <begin position="1"/>
        <end position="87"/>
    </location>
</feature>
<evidence type="ECO:0000313" key="3">
    <source>
        <dbReference type="Proteomes" id="UP000518752"/>
    </source>
</evidence>
<organism evidence="2 3">
    <name type="scientific">Collybiopsis confluens</name>
    <dbReference type="NCBI Taxonomy" id="2823264"/>
    <lineage>
        <taxon>Eukaryota</taxon>
        <taxon>Fungi</taxon>
        <taxon>Dikarya</taxon>
        <taxon>Basidiomycota</taxon>
        <taxon>Agaricomycotina</taxon>
        <taxon>Agaricomycetes</taxon>
        <taxon>Agaricomycetidae</taxon>
        <taxon>Agaricales</taxon>
        <taxon>Marasmiineae</taxon>
        <taxon>Omphalotaceae</taxon>
        <taxon>Collybiopsis</taxon>
    </lineage>
</organism>
<name>A0A8H5LKA3_9AGAR</name>
<accession>A0A8H5LKA3</accession>
<dbReference type="OrthoDB" id="10659828at2759"/>
<gene>
    <name evidence="2" type="ORF">D9757_011413</name>
</gene>
<keyword evidence="3" id="KW-1185">Reference proteome</keyword>
<feature type="compositionally biased region" description="Polar residues" evidence="1">
    <location>
        <begin position="154"/>
        <end position="164"/>
    </location>
</feature>
<dbReference type="EMBL" id="JAACJN010000217">
    <property type="protein sequence ID" value="KAF5360203.1"/>
    <property type="molecule type" value="Genomic_DNA"/>
</dbReference>
<protein>
    <submittedName>
        <fullName evidence="2">Uncharacterized protein</fullName>
    </submittedName>
</protein>
<feature type="region of interest" description="Disordered" evidence="1">
    <location>
        <begin position="146"/>
        <end position="216"/>
    </location>
</feature>
<feature type="compositionally biased region" description="Basic residues" evidence="1">
    <location>
        <begin position="167"/>
        <end position="178"/>
    </location>
</feature>
<evidence type="ECO:0000313" key="2">
    <source>
        <dbReference type="EMBL" id="KAF5360203.1"/>
    </source>
</evidence>
<dbReference type="Proteomes" id="UP000518752">
    <property type="component" value="Unassembled WGS sequence"/>
</dbReference>
<comment type="caution">
    <text evidence="2">The sequence shown here is derived from an EMBL/GenBank/DDBJ whole genome shotgun (WGS) entry which is preliminary data.</text>
</comment>
<evidence type="ECO:0000256" key="1">
    <source>
        <dbReference type="SAM" id="MobiDB-lite"/>
    </source>
</evidence>
<sequence>MTSSFTPLSSVPGGLTLSERRRLVRSTRKRDFLGTTPNIHTTQLGNSVPQSLSSSASREVPSPTLFLPPPRRHSFEPPIPPVPSLLSPSPNAETFAKAPAHRRVRSFAKVSRVLGTDSYSQSVSHPLPSNWRAAALPSTLLSSGSLTQEFEDGSSPQRKSQMNSVPKLKKRSSTRNRKGPGESHGSSSSANLPGQPILPPPPPPHAETLSLMSTRSGYREEKVWRGEWNRDSIRDVIEELRGLKSRV</sequence>